<dbReference type="InterPro" id="IPR000582">
    <property type="entry name" value="Acyl-CoA-binding_protein"/>
</dbReference>
<reference evidence="3" key="1">
    <citation type="submission" date="2021-04" db="EMBL/GenBank/DDBJ databases">
        <title>novel species isolated from subtropical streams in China.</title>
        <authorList>
            <person name="Lu H."/>
        </authorList>
    </citation>
    <scope>NUCLEOTIDE SEQUENCE</scope>
    <source>
        <strain evidence="3">LFS511W</strain>
    </source>
</reference>
<sequence length="48" mass="5093">STGDATGDRPGMTDFVGRAKFDAWAALKGTTQEAAMQQYVDLITSLKA</sequence>
<feature type="non-terminal residue" evidence="3">
    <location>
        <position position="1"/>
    </location>
</feature>
<dbReference type="PRINTS" id="PR00689">
    <property type="entry name" value="ACOABINDINGP"/>
</dbReference>
<evidence type="ECO:0000256" key="1">
    <source>
        <dbReference type="ARBA" id="ARBA00023121"/>
    </source>
</evidence>
<accession>A0A941IAH5</accession>
<dbReference type="SUPFAM" id="SSF47027">
    <property type="entry name" value="Acyl-CoA binding protein"/>
    <property type="match status" value="1"/>
</dbReference>
<keyword evidence="1" id="KW-0446">Lipid-binding</keyword>
<dbReference type="PROSITE" id="PS51228">
    <property type="entry name" value="ACB_2"/>
    <property type="match status" value="1"/>
</dbReference>
<dbReference type="AlphaFoldDB" id="A0A941IAH5"/>
<dbReference type="Gene3D" id="1.20.80.10">
    <property type="match status" value="1"/>
</dbReference>
<dbReference type="Pfam" id="PF00887">
    <property type="entry name" value="ACBP"/>
    <property type="match status" value="1"/>
</dbReference>
<feature type="domain" description="ACB" evidence="2">
    <location>
        <begin position="1"/>
        <end position="48"/>
    </location>
</feature>
<keyword evidence="4" id="KW-1185">Reference proteome</keyword>
<evidence type="ECO:0000313" key="4">
    <source>
        <dbReference type="Proteomes" id="UP000680067"/>
    </source>
</evidence>
<organism evidence="3 4">
    <name type="scientific">Undibacterium luofuense</name>
    <dbReference type="NCBI Taxonomy" id="2828733"/>
    <lineage>
        <taxon>Bacteria</taxon>
        <taxon>Pseudomonadati</taxon>
        <taxon>Pseudomonadota</taxon>
        <taxon>Betaproteobacteria</taxon>
        <taxon>Burkholderiales</taxon>
        <taxon>Oxalobacteraceae</taxon>
        <taxon>Undibacterium</taxon>
    </lineage>
</organism>
<dbReference type="Proteomes" id="UP000680067">
    <property type="component" value="Unassembled WGS sequence"/>
</dbReference>
<comment type="caution">
    <text evidence="3">The sequence shown here is derived from an EMBL/GenBank/DDBJ whole genome shotgun (WGS) entry which is preliminary data.</text>
</comment>
<dbReference type="InterPro" id="IPR014352">
    <property type="entry name" value="FERM/acyl-CoA-bd_prot_sf"/>
</dbReference>
<evidence type="ECO:0000259" key="2">
    <source>
        <dbReference type="PROSITE" id="PS51228"/>
    </source>
</evidence>
<dbReference type="PANTHER" id="PTHR23310:SF62">
    <property type="entry name" value="ACYL-COA BINDING PROTEIN 1, ISOFORM A"/>
    <property type="match status" value="1"/>
</dbReference>
<dbReference type="PANTHER" id="PTHR23310">
    <property type="entry name" value="ACYL-COA-BINDING PROTEIN, ACBP"/>
    <property type="match status" value="1"/>
</dbReference>
<evidence type="ECO:0000313" key="3">
    <source>
        <dbReference type="EMBL" id="MBR7784748.1"/>
    </source>
</evidence>
<protein>
    <submittedName>
        <fullName evidence="3">Acyl-CoA-binding protein</fullName>
    </submittedName>
</protein>
<dbReference type="RefSeq" id="WP_212689840.1">
    <property type="nucleotide sequence ID" value="NZ_JAGSPN010000569.1"/>
</dbReference>
<name>A0A941IAH5_9BURK</name>
<gene>
    <name evidence="3" type="ORF">KDM89_21685</name>
</gene>
<dbReference type="InterPro" id="IPR035984">
    <property type="entry name" value="Acyl-CoA-binding_sf"/>
</dbReference>
<proteinExistence type="predicted"/>
<dbReference type="GO" id="GO:0000062">
    <property type="term" value="F:fatty-acyl-CoA binding"/>
    <property type="evidence" value="ECO:0007669"/>
    <property type="project" value="InterPro"/>
</dbReference>
<dbReference type="GO" id="GO:0006631">
    <property type="term" value="P:fatty acid metabolic process"/>
    <property type="evidence" value="ECO:0007669"/>
    <property type="project" value="TreeGrafter"/>
</dbReference>
<dbReference type="EMBL" id="JAGSPN010000569">
    <property type="protein sequence ID" value="MBR7784748.1"/>
    <property type="molecule type" value="Genomic_DNA"/>
</dbReference>